<dbReference type="RefSeq" id="XP_007774374.1">
    <property type="nucleotide sequence ID" value="XM_007776184.1"/>
</dbReference>
<name>A0A5M3M906_CONPW</name>
<dbReference type="Proteomes" id="UP000053558">
    <property type="component" value="Unassembled WGS sequence"/>
</dbReference>
<proteinExistence type="predicted"/>
<feature type="non-terminal residue" evidence="1">
    <location>
        <position position="89"/>
    </location>
</feature>
<dbReference type="AlphaFoldDB" id="A0A5M3M906"/>
<keyword evidence="2" id="KW-1185">Reference proteome</keyword>
<dbReference type="KEGG" id="cput:CONPUDRAFT_169440"/>
<comment type="caution">
    <text evidence="1">The sequence shown here is derived from an EMBL/GenBank/DDBJ whole genome shotgun (WGS) entry which is preliminary data.</text>
</comment>
<sequence length="89" mass="10171">MTAPQHGFHPATIFSALHISIPHLHNYTPTTLHNTQRDDCFPGDLYPSHPMWLCQTTRTMSRPMRQPRRHVSFPGSNCSRTLPRFASSS</sequence>
<gene>
    <name evidence="1" type="ORF">CONPUDRAFT_169440</name>
</gene>
<dbReference type="GeneID" id="19206229"/>
<dbReference type="EMBL" id="JH711588">
    <property type="protein sequence ID" value="EIW75688.1"/>
    <property type="molecule type" value="Genomic_DNA"/>
</dbReference>
<evidence type="ECO:0000313" key="2">
    <source>
        <dbReference type="Proteomes" id="UP000053558"/>
    </source>
</evidence>
<protein>
    <submittedName>
        <fullName evidence="1">Uncharacterized protein</fullName>
    </submittedName>
</protein>
<organism evidence="1 2">
    <name type="scientific">Coniophora puteana (strain RWD-64-598)</name>
    <name type="common">Brown rot fungus</name>
    <dbReference type="NCBI Taxonomy" id="741705"/>
    <lineage>
        <taxon>Eukaryota</taxon>
        <taxon>Fungi</taxon>
        <taxon>Dikarya</taxon>
        <taxon>Basidiomycota</taxon>
        <taxon>Agaricomycotina</taxon>
        <taxon>Agaricomycetes</taxon>
        <taxon>Agaricomycetidae</taxon>
        <taxon>Boletales</taxon>
        <taxon>Coniophorineae</taxon>
        <taxon>Coniophoraceae</taxon>
        <taxon>Coniophora</taxon>
    </lineage>
</organism>
<accession>A0A5M3M906</accession>
<evidence type="ECO:0000313" key="1">
    <source>
        <dbReference type="EMBL" id="EIW75688.1"/>
    </source>
</evidence>
<reference evidence="2" key="1">
    <citation type="journal article" date="2012" name="Science">
        <title>The Paleozoic origin of enzymatic lignin decomposition reconstructed from 31 fungal genomes.</title>
        <authorList>
            <person name="Floudas D."/>
            <person name="Binder M."/>
            <person name="Riley R."/>
            <person name="Barry K."/>
            <person name="Blanchette R.A."/>
            <person name="Henrissat B."/>
            <person name="Martinez A.T."/>
            <person name="Otillar R."/>
            <person name="Spatafora J.W."/>
            <person name="Yadav J.S."/>
            <person name="Aerts A."/>
            <person name="Benoit I."/>
            <person name="Boyd A."/>
            <person name="Carlson A."/>
            <person name="Copeland A."/>
            <person name="Coutinho P.M."/>
            <person name="de Vries R.P."/>
            <person name="Ferreira P."/>
            <person name="Findley K."/>
            <person name="Foster B."/>
            <person name="Gaskell J."/>
            <person name="Glotzer D."/>
            <person name="Gorecki P."/>
            <person name="Heitman J."/>
            <person name="Hesse C."/>
            <person name="Hori C."/>
            <person name="Igarashi K."/>
            <person name="Jurgens J.A."/>
            <person name="Kallen N."/>
            <person name="Kersten P."/>
            <person name="Kohler A."/>
            <person name="Kuees U."/>
            <person name="Kumar T.K.A."/>
            <person name="Kuo A."/>
            <person name="LaButti K."/>
            <person name="Larrondo L.F."/>
            <person name="Lindquist E."/>
            <person name="Ling A."/>
            <person name="Lombard V."/>
            <person name="Lucas S."/>
            <person name="Lundell T."/>
            <person name="Martin R."/>
            <person name="McLaughlin D.J."/>
            <person name="Morgenstern I."/>
            <person name="Morin E."/>
            <person name="Murat C."/>
            <person name="Nagy L.G."/>
            <person name="Nolan M."/>
            <person name="Ohm R.A."/>
            <person name="Patyshakuliyeva A."/>
            <person name="Rokas A."/>
            <person name="Ruiz-Duenas F.J."/>
            <person name="Sabat G."/>
            <person name="Salamov A."/>
            <person name="Samejima M."/>
            <person name="Schmutz J."/>
            <person name="Slot J.C."/>
            <person name="St John F."/>
            <person name="Stenlid J."/>
            <person name="Sun H."/>
            <person name="Sun S."/>
            <person name="Syed K."/>
            <person name="Tsang A."/>
            <person name="Wiebenga A."/>
            <person name="Young D."/>
            <person name="Pisabarro A."/>
            <person name="Eastwood D.C."/>
            <person name="Martin F."/>
            <person name="Cullen D."/>
            <person name="Grigoriev I.V."/>
            <person name="Hibbett D.S."/>
        </authorList>
    </citation>
    <scope>NUCLEOTIDE SEQUENCE [LARGE SCALE GENOMIC DNA]</scope>
    <source>
        <strain evidence="2">RWD-64-598 SS2</strain>
    </source>
</reference>